<dbReference type="GO" id="GO:0003677">
    <property type="term" value="F:DNA binding"/>
    <property type="evidence" value="ECO:0007669"/>
    <property type="project" value="UniProtKB-KW"/>
</dbReference>
<evidence type="ECO:0000256" key="4">
    <source>
        <dbReference type="ARBA" id="ARBA00023125"/>
    </source>
</evidence>
<dbReference type="Pfam" id="PF00872">
    <property type="entry name" value="Transposase_mut"/>
    <property type="match status" value="1"/>
</dbReference>
<evidence type="ECO:0000313" key="6">
    <source>
        <dbReference type="EMBL" id="MBL0408223.1"/>
    </source>
</evidence>
<sequence length="155" mass="17372">MLTDFRSFVRLAYSFRRLLCADLHSIRSSLAFVAYKDCKAVAAASKEIYRAKDAEAGQAALEAFATSTWGCKHEAIASAWRRHKTDVGDLAEPLLHTLAERVVIMPDCAPITRVRPRMTGPSYPQLIDEVYLIRGIISVYENVCGNEQYRSKSSK</sequence>
<evidence type="ECO:0000256" key="5">
    <source>
        <dbReference type="ARBA" id="ARBA00023172"/>
    </source>
</evidence>
<name>A0A937CZH0_9HYPH</name>
<dbReference type="GO" id="GO:0006313">
    <property type="term" value="P:DNA transposition"/>
    <property type="evidence" value="ECO:0007669"/>
    <property type="project" value="InterPro"/>
</dbReference>
<comment type="similarity">
    <text evidence="2">Belongs to the transposase mutator family.</text>
</comment>
<keyword evidence="7" id="KW-1185">Reference proteome</keyword>
<evidence type="ECO:0000256" key="3">
    <source>
        <dbReference type="ARBA" id="ARBA00022578"/>
    </source>
</evidence>
<organism evidence="6 7">
    <name type="scientific">Microvirga aerilata</name>
    <dbReference type="NCBI Taxonomy" id="670292"/>
    <lineage>
        <taxon>Bacteria</taxon>
        <taxon>Pseudomonadati</taxon>
        <taxon>Pseudomonadota</taxon>
        <taxon>Alphaproteobacteria</taxon>
        <taxon>Hyphomicrobiales</taxon>
        <taxon>Methylobacteriaceae</taxon>
        <taxon>Microvirga</taxon>
    </lineage>
</organism>
<keyword evidence="4" id="KW-0238">DNA-binding</keyword>
<dbReference type="Proteomes" id="UP000605848">
    <property type="component" value="Unassembled WGS sequence"/>
</dbReference>
<evidence type="ECO:0000256" key="1">
    <source>
        <dbReference type="ARBA" id="ARBA00002190"/>
    </source>
</evidence>
<dbReference type="GO" id="GO:0004803">
    <property type="term" value="F:transposase activity"/>
    <property type="evidence" value="ECO:0007669"/>
    <property type="project" value="InterPro"/>
</dbReference>
<keyword evidence="3" id="KW-0815">Transposition</keyword>
<dbReference type="AlphaFoldDB" id="A0A937CZH0"/>
<evidence type="ECO:0000313" key="7">
    <source>
        <dbReference type="Proteomes" id="UP000605848"/>
    </source>
</evidence>
<evidence type="ECO:0000256" key="2">
    <source>
        <dbReference type="ARBA" id="ARBA00010961"/>
    </source>
</evidence>
<dbReference type="InterPro" id="IPR001207">
    <property type="entry name" value="Transposase_mutator"/>
</dbReference>
<reference evidence="6" key="1">
    <citation type="submission" date="2021-01" db="EMBL/GenBank/DDBJ databases">
        <title>Microvirga sp.</title>
        <authorList>
            <person name="Kim M.K."/>
        </authorList>
    </citation>
    <scope>NUCLEOTIDE SEQUENCE</scope>
    <source>
        <strain evidence="6">5420S-16</strain>
    </source>
</reference>
<proteinExistence type="inferred from homology"/>
<gene>
    <name evidence="6" type="ORF">JKG68_30535</name>
</gene>
<protein>
    <submittedName>
        <fullName evidence="6">Transposase</fullName>
    </submittedName>
</protein>
<dbReference type="EMBL" id="JAEQMY010000166">
    <property type="protein sequence ID" value="MBL0408223.1"/>
    <property type="molecule type" value="Genomic_DNA"/>
</dbReference>
<keyword evidence="5" id="KW-0233">DNA recombination</keyword>
<accession>A0A937CZH0</accession>
<comment type="caution">
    <text evidence="6">The sequence shown here is derived from an EMBL/GenBank/DDBJ whole genome shotgun (WGS) entry which is preliminary data.</text>
</comment>
<comment type="function">
    <text evidence="1">Required for the transposition of the insertion element.</text>
</comment>